<dbReference type="SUPFAM" id="SSF51261">
    <property type="entry name" value="Duplicated hybrid motif"/>
    <property type="match status" value="1"/>
</dbReference>
<dbReference type="PANTHER" id="PTHR21666:SF288">
    <property type="entry name" value="CELL DIVISION PROTEIN YTFB"/>
    <property type="match status" value="1"/>
</dbReference>
<evidence type="ECO:0000259" key="9">
    <source>
        <dbReference type="Pfam" id="PF19425"/>
    </source>
</evidence>
<dbReference type="FunFam" id="2.70.70.10:FF:000002">
    <property type="entry name" value="Murein DD-endopeptidase MepM"/>
    <property type="match status" value="1"/>
</dbReference>
<evidence type="ECO:0000259" key="8">
    <source>
        <dbReference type="Pfam" id="PF01551"/>
    </source>
</evidence>
<keyword evidence="11" id="KW-1185">Reference proteome</keyword>
<organism evidence="10 11">
    <name type="scientific">Succinatimonas hippei (strain DSM 22608 / JCM 16073 / KCTC 15190 / YIT 12066)</name>
    <dbReference type="NCBI Taxonomy" id="762983"/>
    <lineage>
        <taxon>Bacteria</taxon>
        <taxon>Pseudomonadati</taxon>
        <taxon>Pseudomonadota</taxon>
        <taxon>Gammaproteobacteria</taxon>
        <taxon>Aeromonadales</taxon>
        <taxon>Succinivibrionaceae</taxon>
        <taxon>Succinatimonas</taxon>
    </lineage>
</organism>
<dbReference type="PANTHER" id="PTHR21666">
    <property type="entry name" value="PEPTIDASE-RELATED"/>
    <property type="match status" value="1"/>
</dbReference>
<dbReference type="STRING" id="762983.HMPREF9444_01742"/>
<dbReference type="GO" id="GO:0046872">
    <property type="term" value="F:metal ion binding"/>
    <property type="evidence" value="ECO:0007669"/>
    <property type="project" value="UniProtKB-KW"/>
</dbReference>
<dbReference type="InterPro" id="IPR016047">
    <property type="entry name" value="M23ase_b-sheet_dom"/>
</dbReference>
<dbReference type="MEROPS" id="M23.011"/>
<evidence type="ECO:0000256" key="3">
    <source>
        <dbReference type="ARBA" id="ARBA00022670"/>
    </source>
</evidence>
<dbReference type="InterPro" id="IPR011055">
    <property type="entry name" value="Dup_hybrid_motif"/>
</dbReference>
<reference evidence="10 11" key="1">
    <citation type="submission" date="2011-01" db="EMBL/GenBank/DDBJ databases">
        <authorList>
            <person name="Weinstock G."/>
            <person name="Sodergren E."/>
            <person name="Clifton S."/>
            <person name="Fulton L."/>
            <person name="Fulton B."/>
            <person name="Courtney L."/>
            <person name="Fronick C."/>
            <person name="Harrison M."/>
            <person name="Strong C."/>
            <person name="Farmer C."/>
            <person name="Delahaunty K."/>
            <person name="Markovic C."/>
            <person name="Hall O."/>
            <person name="Minx P."/>
            <person name="Tomlinson C."/>
            <person name="Mitreva M."/>
            <person name="Hou S."/>
            <person name="Chen J."/>
            <person name="Wollam A."/>
            <person name="Pepin K.H."/>
            <person name="Johnson M."/>
            <person name="Bhonagiri V."/>
            <person name="Zhang X."/>
            <person name="Suruliraj S."/>
            <person name="Warren W."/>
            <person name="Chinwalla A."/>
            <person name="Mardis E.R."/>
            <person name="Wilson R.K."/>
        </authorList>
    </citation>
    <scope>NUCLEOTIDE SEQUENCE [LARGE SCALE GENOMIC DNA]</scope>
    <source>
        <strain evidence="11">DSM 22608 / JCM 16073 / KCTC 15190 / YIT 12066</strain>
    </source>
</reference>
<proteinExistence type="predicted"/>
<dbReference type="AlphaFoldDB" id="E8LLW9"/>
<evidence type="ECO:0000313" key="11">
    <source>
        <dbReference type="Proteomes" id="UP000018458"/>
    </source>
</evidence>
<dbReference type="GO" id="GO:0006508">
    <property type="term" value="P:proteolysis"/>
    <property type="evidence" value="ECO:0007669"/>
    <property type="project" value="UniProtKB-KW"/>
</dbReference>
<evidence type="ECO:0000256" key="7">
    <source>
        <dbReference type="ARBA" id="ARBA00023049"/>
    </source>
</evidence>
<accession>E8LLW9</accession>
<comment type="subcellular location">
    <subcellularLocation>
        <location evidence="2">Cell envelope</location>
    </subcellularLocation>
</comment>
<feature type="domain" description="M23ase beta-sheet core" evidence="8">
    <location>
        <begin position="195"/>
        <end position="289"/>
    </location>
</feature>
<evidence type="ECO:0000256" key="6">
    <source>
        <dbReference type="ARBA" id="ARBA00022833"/>
    </source>
</evidence>
<keyword evidence="6" id="KW-0862">Zinc</keyword>
<dbReference type="EMBL" id="AEVO01000117">
    <property type="protein sequence ID" value="EFY06482.1"/>
    <property type="molecule type" value="Genomic_DNA"/>
</dbReference>
<keyword evidence="7" id="KW-0482">Metalloprotease</keyword>
<gene>
    <name evidence="10" type="ORF">HMPREF9444_01742</name>
</gene>
<dbReference type="eggNOG" id="COG0739">
    <property type="taxonomic scope" value="Bacteria"/>
</dbReference>
<dbReference type="CDD" id="cd12797">
    <property type="entry name" value="M23_peptidase"/>
    <property type="match status" value="1"/>
</dbReference>
<dbReference type="OrthoDB" id="9805070at2"/>
<evidence type="ECO:0000313" key="10">
    <source>
        <dbReference type="EMBL" id="EFY06482.1"/>
    </source>
</evidence>
<evidence type="ECO:0000256" key="5">
    <source>
        <dbReference type="ARBA" id="ARBA00022801"/>
    </source>
</evidence>
<keyword evidence="5" id="KW-0378">Hydrolase</keyword>
<dbReference type="RefSeq" id="WP_009143907.1">
    <property type="nucleotide sequence ID" value="NZ_GL831047.1"/>
</dbReference>
<dbReference type="HOGENOM" id="CLU_026846_1_1_6"/>
<comment type="cofactor">
    <cofactor evidence="1">
        <name>Zn(2+)</name>
        <dbReference type="ChEBI" id="CHEBI:29105"/>
    </cofactor>
</comment>
<keyword evidence="4" id="KW-0479">Metal-binding</keyword>
<dbReference type="GO" id="GO:0030313">
    <property type="term" value="C:cell envelope"/>
    <property type="evidence" value="ECO:0007669"/>
    <property type="project" value="UniProtKB-SubCell"/>
</dbReference>
<dbReference type="Pfam" id="PF01551">
    <property type="entry name" value="Peptidase_M23"/>
    <property type="match status" value="1"/>
</dbReference>
<sequence>MSRNLLLKPTLLKFGAVALSALICVCTINVCSASSRYKTTITAVSSDEIRIGADRNIKDETSGIKQKLIIGFLKKGDSFNKAAKRAGLSSKEIYQAQQVLADKLDFSRLRPGDSFRILLSDEGDNSKVNALQFKTKNHGNIALYRNQNNNKFYSENEVAQQTTTAFKRFPLNGEIKINSEFNPSRRHPVTGRIRPHKGVDFKAPIGTPVYAPADGVVYFSGYQRAAGNYIIIEHNNGYKTVYMHLSKRHVKKGQKVKLGQLIAKSGNTGRTSGPHLHYEVHVNNRPVDPMKVDLPSLPSQKPVLTQKEQKAFARTVKKYKDDIKSLALLYTPSNENSLN</sequence>
<dbReference type="Proteomes" id="UP000018458">
    <property type="component" value="Unassembled WGS sequence"/>
</dbReference>
<dbReference type="Gene3D" id="3.10.450.350">
    <property type="match status" value="1"/>
</dbReference>
<evidence type="ECO:0000256" key="1">
    <source>
        <dbReference type="ARBA" id="ARBA00001947"/>
    </source>
</evidence>
<dbReference type="InterPro" id="IPR045834">
    <property type="entry name" value="Csd3_N2"/>
</dbReference>
<comment type="caution">
    <text evidence="10">The sequence shown here is derived from an EMBL/GenBank/DDBJ whole genome shotgun (WGS) entry which is preliminary data.</text>
</comment>
<dbReference type="Gene3D" id="2.70.70.10">
    <property type="entry name" value="Glucose Permease (Domain IIA)"/>
    <property type="match status" value="1"/>
</dbReference>
<feature type="domain" description="Csd3-like second N-terminal" evidence="9">
    <location>
        <begin position="76"/>
        <end position="183"/>
    </location>
</feature>
<evidence type="ECO:0000256" key="2">
    <source>
        <dbReference type="ARBA" id="ARBA00004196"/>
    </source>
</evidence>
<evidence type="ECO:0000256" key="4">
    <source>
        <dbReference type="ARBA" id="ARBA00022723"/>
    </source>
</evidence>
<name>E8LLW9_SUCHY</name>
<dbReference type="Pfam" id="PF19425">
    <property type="entry name" value="Csd3_N2"/>
    <property type="match status" value="1"/>
</dbReference>
<dbReference type="GO" id="GO:0004222">
    <property type="term" value="F:metalloendopeptidase activity"/>
    <property type="evidence" value="ECO:0007669"/>
    <property type="project" value="TreeGrafter"/>
</dbReference>
<keyword evidence="3" id="KW-0645">Protease</keyword>
<dbReference type="InterPro" id="IPR050570">
    <property type="entry name" value="Cell_wall_metabolism_enzyme"/>
</dbReference>
<protein>
    <submittedName>
        <fullName evidence="10">Peptidase, M23 family</fullName>
    </submittedName>
</protein>